<evidence type="ECO:0000256" key="2">
    <source>
        <dbReference type="ARBA" id="ARBA00022645"/>
    </source>
</evidence>
<keyword evidence="1" id="KW-1003">Cell membrane</keyword>
<gene>
    <name evidence="19" type="ORF">ACFFK0_12100</name>
</gene>
<evidence type="ECO:0000256" key="8">
    <source>
        <dbReference type="ARBA" id="ARBA00022960"/>
    </source>
</evidence>
<evidence type="ECO:0000256" key="13">
    <source>
        <dbReference type="ARBA" id="ARBA00023316"/>
    </source>
</evidence>
<keyword evidence="6 17" id="KW-0812">Transmembrane</keyword>
<organism evidence="19 20">
    <name type="scientific">Paenibacillus chartarius</name>
    <dbReference type="NCBI Taxonomy" id="747481"/>
    <lineage>
        <taxon>Bacteria</taxon>
        <taxon>Bacillati</taxon>
        <taxon>Bacillota</taxon>
        <taxon>Bacilli</taxon>
        <taxon>Bacillales</taxon>
        <taxon>Paenibacillaceae</taxon>
        <taxon>Paenibacillus</taxon>
    </lineage>
</organism>
<evidence type="ECO:0000256" key="16">
    <source>
        <dbReference type="SAM" id="MobiDB-lite"/>
    </source>
</evidence>
<dbReference type="Gene3D" id="3.40.710.10">
    <property type="entry name" value="DD-peptidase/beta-lactamase superfamily"/>
    <property type="match status" value="1"/>
</dbReference>
<evidence type="ECO:0000313" key="20">
    <source>
        <dbReference type="Proteomes" id="UP001589776"/>
    </source>
</evidence>
<keyword evidence="7" id="KW-0378">Hydrolase</keyword>
<dbReference type="Gene3D" id="1.10.3810.10">
    <property type="entry name" value="Biosynthetic peptidoglycan transglycosylase-like"/>
    <property type="match status" value="1"/>
</dbReference>
<dbReference type="Pfam" id="PF00041">
    <property type="entry name" value="fn3"/>
    <property type="match status" value="1"/>
</dbReference>
<keyword evidence="9" id="KW-0573">Peptidoglycan synthesis</keyword>
<dbReference type="InterPro" id="IPR012338">
    <property type="entry name" value="Beta-lactam/transpept-like"/>
</dbReference>
<dbReference type="Pfam" id="PF00905">
    <property type="entry name" value="Transpeptidase"/>
    <property type="match status" value="1"/>
</dbReference>
<sequence>MNTISAFFKKKWVRMTGAITLATFKWLIIFIVLGGIVGGGAAFGYVSALVKDDPVRSRESMMQLIEENSITGFVHFADDTIIGQLRTDEDRRMAKLSDIPQVLLDAVLAIEDNSFYEHFGIDVRATTRAVFQKVLKDDVQTGGSTITQQLARRVFLTLDRDEGRKAKEILLAMRMERLMSKEEILLAYLNKIPYGNGSSGYNLYGVKAAAKGIFDIDDLSKLNVAQAAYLAGLPQLPSNYTAFTSKGEFDQAGFNRAVARQRLVLKRMLEEGKITSSQHDEAVAFDLKGSLAKPQEKAYNTYPYLMIEAEREATEILLKQQKPDLDPVKHAADYKEAYNAMHEKLLHGGYRVYTTIDKTIYDAMRDIAENPKNFLPNDPKDPKKIEQVGAIMLDNRTSAILGMIEGRDFQVEQLNHATQALRQPGSTMKPIAAFIPALEKGLIQPASVIDDVPVILKDGSKNSGGYHLPENWDNKFHGLITARRALNQSYNIPAIKLYLDVVGINQAWDFAKKMGITSIHKDDYSAQTGVIGGLKYGTSVKELTNAYATIANKGVFNEAHMIRKITDPNGKIIYEHKHNPNTVFSPQTAYLMTDMLRTVITEGTATDLKSKFAYYGQIPVVGKTGSTQDDTDAWFEGFSPDITTGVWIGYDQPVNKLSKRNGSTEHAKNIWAQVMNVTVERRNDLFKTKSFEKPDGIVSATVSNLSGKLPSELTTKSGHAVTDIFNKDYVPTEQDDVMVGARIIAYNGRNYLAQSTTPDDMTQNRTVIKRAKPINQLLDEIQSIMAKLPPDRQRSIDSYKPLDYDSDAPSEMDPRTDDGKEPAPPAGLTLARSAEGIAISFQASPSADVVGYRLYRSDNRGPYRLLPGKVVTAGPELKLTDTPPVGTQVVYAIKAVDVAGNESTTSIPASPDGPIDPLFLPQSEGSGADPLMPEGAAGQEDAAESSAAGNKSNDGGSTGAGKQAKTAPSTPVQLTVKPVQNSGVSVSWKPANAKDRIVGYNVYYSDKENGTFKKIGSTPSNSTEFRSFAKERDGYYRITAYNESGESKPTQAEPYASLLQ</sequence>
<dbReference type="Gene3D" id="2.60.40.10">
    <property type="entry name" value="Immunoglobulins"/>
    <property type="match status" value="2"/>
</dbReference>
<dbReference type="RefSeq" id="WP_377470452.1">
    <property type="nucleotide sequence ID" value="NZ_JBHLWN010000046.1"/>
</dbReference>
<reference evidence="19 20" key="1">
    <citation type="submission" date="2024-09" db="EMBL/GenBank/DDBJ databases">
        <authorList>
            <person name="Sun Q."/>
            <person name="Mori K."/>
        </authorList>
    </citation>
    <scope>NUCLEOTIDE SEQUENCE [LARGE SCALE GENOMIC DNA]</scope>
    <source>
        <strain evidence="19 20">CCM 7759</strain>
    </source>
</reference>
<dbReference type="CDD" id="cd00063">
    <property type="entry name" value="FN3"/>
    <property type="match status" value="1"/>
</dbReference>
<dbReference type="PANTHER" id="PTHR32282:SF32">
    <property type="entry name" value="PENICILLIN-BINDING PROTEIN 2A"/>
    <property type="match status" value="1"/>
</dbReference>
<keyword evidence="11 17" id="KW-0472">Membrane</keyword>
<keyword evidence="4" id="KW-0328">Glycosyltransferase</keyword>
<keyword evidence="13" id="KW-0961">Cell wall biogenesis/degradation</keyword>
<feature type="domain" description="Fibronectin type-III" evidence="18">
    <location>
        <begin position="970"/>
        <end position="1060"/>
    </location>
</feature>
<feature type="region of interest" description="Disordered" evidence="16">
    <location>
        <begin position="1041"/>
        <end position="1060"/>
    </location>
</feature>
<evidence type="ECO:0000313" key="19">
    <source>
        <dbReference type="EMBL" id="MFC0213188.1"/>
    </source>
</evidence>
<keyword evidence="5" id="KW-0808">Transferase</keyword>
<dbReference type="SUPFAM" id="SSF53955">
    <property type="entry name" value="Lysozyme-like"/>
    <property type="match status" value="1"/>
</dbReference>
<evidence type="ECO:0000256" key="10">
    <source>
        <dbReference type="ARBA" id="ARBA00022989"/>
    </source>
</evidence>
<evidence type="ECO:0000256" key="14">
    <source>
        <dbReference type="ARBA" id="ARBA00034000"/>
    </source>
</evidence>
<accession>A0ABV6DKK5</accession>
<dbReference type="InterPro" id="IPR001460">
    <property type="entry name" value="PCN-bd_Tpept"/>
</dbReference>
<feature type="region of interest" description="Disordered" evidence="16">
    <location>
        <begin position="902"/>
        <end position="973"/>
    </location>
</feature>
<comment type="caution">
    <text evidence="19">The sequence shown here is derived from an EMBL/GenBank/DDBJ whole genome shotgun (WGS) entry which is preliminary data.</text>
</comment>
<keyword evidence="8" id="KW-0133">Cell shape</keyword>
<dbReference type="InterPro" id="IPR001264">
    <property type="entry name" value="Glyco_trans_51"/>
</dbReference>
<feature type="compositionally biased region" description="Basic and acidic residues" evidence="16">
    <location>
        <begin position="789"/>
        <end position="803"/>
    </location>
</feature>
<dbReference type="SMART" id="SM00060">
    <property type="entry name" value="FN3"/>
    <property type="match status" value="2"/>
</dbReference>
<evidence type="ECO:0000256" key="4">
    <source>
        <dbReference type="ARBA" id="ARBA00022676"/>
    </source>
</evidence>
<proteinExistence type="predicted"/>
<dbReference type="InterPro" id="IPR050396">
    <property type="entry name" value="Glycosyltr_51/Transpeptidase"/>
</dbReference>
<evidence type="ECO:0000256" key="9">
    <source>
        <dbReference type="ARBA" id="ARBA00022984"/>
    </source>
</evidence>
<keyword evidence="3" id="KW-0645">Protease</keyword>
<dbReference type="InterPro" id="IPR013783">
    <property type="entry name" value="Ig-like_fold"/>
</dbReference>
<evidence type="ECO:0000256" key="17">
    <source>
        <dbReference type="SAM" id="Phobius"/>
    </source>
</evidence>
<feature type="transmembrane region" description="Helical" evidence="17">
    <location>
        <begin position="21"/>
        <end position="46"/>
    </location>
</feature>
<feature type="compositionally biased region" description="Polar residues" evidence="16">
    <location>
        <begin position="1041"/>
        <end position="1050"/>
    </location>
</feature>
<keyword evidence="2" id="KW-0121">Carboxypeptidase</keyword>
<keyword evidence="20" id="KW-1185">Reference proteome</keyword>
<protein>
    <submittedName>
        <fullName evidence="19">Transglycosylase domain-containing protein</fullName>
    </submittedName>
</protein>
<evidence type="ECO:0000256" key="11">
    <source>
        <dbReference type="ARBA" id="ARBA00023136"/>
    </source>
</evidence>
<evidence type="ECO:0000256" key="3">
    <source>
        <dbReference type="ARBA" id="ARBA00022670"/>
    </source>
</evidence>
<evidence type="ECO:0000256" key="7">
    <source>
        <dbReference type="ARBA" id="ARBA00022801"/>
    </source>
</evidence>
<dbReference type="InterPro" id="IPR036116">
    <property type="entry name" value="FN3_sf"/>
</dbReference>
<evidence type="ECO:0000256" key="12">
    <source>
        <dbReference type="ARBA" id="ARBA00023268"/>
    </source>
</evidence>
<feature type="compositionally biased region" description="Basic and acidic residues" evidence="16">
    <location>
        <begin position="812"/>
        <end position="821"/>
    </location>
</feature>
<comment type="catalytic activity">
    <reaction evidence="15">
        <text>[GlcNAc-(1-&gt;4)-Mur2Ac(oyl-L-Ala-gamma-D-Glu-L-Lys-D-Ala-D-Ala)](n)-di-trans,octa-cis-undecaprenyl diphosphate + beta-D-GlcNAc-(1-&gt;4)-Mur2Ac(oyl-L-Ala-gamma-D-Glu-L-Lys-D-Ala-D-Ala)-di-trans,octa-cis-undecaprenyl diphosphate = [GlcNAc-(1-&gt;4)-Mur2Ac(oyl-L-Ala-gamma-D-Glu-L-Lys-D-Ala-D-Ala)](n+1)-di-trans,octa-cis-undecaprenyl diphosphate + di-trans,octa-cis-undecaprenyl diphosphate + H(+)</text>
        <dbReference type="Rhea" id="RHEA:23708"/>
        <dbReference type="Rhea" id="RHEA-COMP:9602"/>
        <dbReference type="Rhea" id="RHEA-COMP:9603"/>
        <dbReference type="ChEBI" id="CHEBI:15378"/>
        <dbReference type="ChEBI" id="CHEBI:58405"/>
        <dbReference type="ChEBI" id="CHEBI:60033"/>
        <dbReference type="ChEBI" id="CHEBI:78435"/>
        <dbReference type="EC" id="2.4.99.28"/>
    </reaction>
</comment>
<dbReference type="SUPFAM" id="SSF49265">
    <property type="entry name" value="Fibronectin type III"/>
    <property type="match status" value="1"/>
</dbReference>
<dbReference type="Proteomes" id="UP001589776">
    <property type="component" value="Unassembled WGS sequence"/>
</dbReference>
<evidence type="ECO:0000256" key="5">
    <source>
        <dbReference type="ARBA" id="ARBA00022679"/>
    </source>
</evidence>
<evidence type="ECO:0000256" key="1">
    <source>
        <dbReference type="ARBA" id="ARBA00022475"/>
    </source>
</evidence>
<dbReference type="PROSITE" id="PS50853">
    <property type="entry name" value="FN3"/>
    <property type="match status" value="1"/>
</dbReference>
<keyword evidence="10 17" id="KW-1133">Transmembrane helix</keyword>
<dbReference type="Pfam" id="PF00912">
    <property type="entry name" value="Transgly"/>
    <property type="match status" value="1"/>
</dbReference>
<evidence type="ECO:0000256" key="15">
    <source>
        <dbReference type="ARBA" id="ARBA00049902"/>
    </source>
</evidence>
<dbReference type="InterPro" id="IPR036950">
    <property type="entry name" value="PBP_transglycosylase"/>
</dbReference>
<dbReference type="PANTHER" id="PTHR32282">
    <property type="entry name" value="BINDING PROTEIN TRANSPEPTIDASE, PUTATIVE-RELATED"/>
    <property type="match status" value="1"/>
</dbReference>
<feature type="region of interest" description="Disordered" evidence="16">
    <location>
        <begin position="789"/>
        <end position="827"/>
    </location>
</feature>
<dbReference type="InterPro" id="IPR003961">
    <property type="entry name" value="FN3_dom"/>
</dbReference>
<dbReference type="InterPro" id="IPR023346">
    <property type="entry name" value="Lysozyme-like_dom_sf"/>
</dbReference>
<comment type="catalytic activity">
    <reaction evidence="14">
        <text>Preferential cleavage: (Ac)2-L-Lys-D-Ala-|-D-Ala. Also transpeptidation of peptidyl-alanyl moieties that are N-acyl substituents of D-alanine.</text>
        <dbReference type="EC" id="3.4.16.4"/>
    </reaction>
</comment>
<name>A0ABV6DKK5_9BACL</name>
<keyword evidence="12" id="KW-0511">Multifunctional enzyme</keyword>
<evidence type="ECO:0000256" key="6">
    <source>
        <dbReference type="ARBA" id="ARBA00022692"/>
    </source>
</evidence>
<evidence type="ECO:0000259" key="18">
    <source>
        <dbReference type="PROSITE" id="PS50853"/>
    </source>
</evidence>
<dbReference type="SUPFAM" id="SSF56601">
    <property type="entry name" value="beta-lactamase/transpeptidase-like"/>
    <property type="match status" value="1"/>
</dbReference>
<dbReference type="EMBL" id="JBHLWN010000046">
    <property type="protein sequence ID" value="MFC0213188.1"/>
    <property type="molecule type" value="Genomic_DNA"/>
</dbReference>